<comment type="caution">
    <text evidence="1">The sequence shown here is derived from an EMBL/GenBank/DDBJ whole genome shotgun (WGS) entry which is preliminary data.</text>
</comment>
<name>A0ABW5DAJ7_9BACT</name>
<protein>
    <submittedName>
        <fullName evidence="1">Uncharacterized protein</fullName>
    </submittedName>
</protein>
<dbReference type="RefSeq" id="WP_386820757.1">
    <property type="nucleotide sequence ID" value="NZ_JBHUIT010000030.1"/>
</dbReference>
<evidence type="ECO:0000313" key="2">
    <source>
        <dbReference type="Proteomes" id="UP001597375"/>
    </source>
</evidence>
<proteinExistence type="predicted"/>
<dbReference type="Proteomes" id="UP001597375">
    <property type="component" value="Unassembled WGS sequence"/>
</dbReference>
<keyword evidence="2" id="KW-1185">Reference proteome</keyword>
<evidence type="ECO:0000313" key="1">
    <source>
        <dbReference type="EMBL" id="MFD2257460.1"/>
    </source>
</evidence>
<dbReference type="EMBL" id="JBHUIT010000030">
    <property type="protein sequence ID" value="MFD2257460.1"/>
    <property type="molecule type" value="Genomic_DNA"/>
</dbReference>
<accession>A0ABW5DAJ7</accession>
<sequence length="158" mass="17921">YKPQPTVKARLPSGGWCAMTFARKMPASPSSEEPTVLIHGSEWKTKDIAEAVEWCLTQTWHCETWKPTAALVQKSGTVSQYRGQKFDPDKIGLVKDGWTHDHCEICWWTLRESNDAADGVGYRNETNGWICTECFNHFVRDQSPNEKLKANKAQHPTA</sequence>
<reference evidence="2" key="1">
    <citation type="journal article" date="2019" name="Int. J. Syst. Evol. Microbiol.">
        <title>The Global Catalogue of Microorganisms (GCM) 10K type strain sequencing project: providing services to taxonomists for standard genome sequencing and annotation.</title>
        <authorList>
            <consortium name="The Broad Institute Genomics Platform"/>
            <consortium name="The Broad Institute Genome Sequencing Center for Infectious Disease"/>
            <person name="Wu L."/>
            <person name="Ma J."/>
        </authorList>
    </citation>
    <scope>NUCLEOTIDE SEQUENCE [LARGE SCALE GENOMIC DNA]</scope>
    <source>
        <strain evidence="2">CGMCC 4.7106</strain>
    </source>
</reference>
<organism evidence="1 2">
    <name type="scientific">Luteolibacter algae</name>
    <dbReference type="NCBI Taxonomy" id="454151"/>
    <lineage>
        <taxon>Bacteria</taxon>
        <taxon>Pseudomonadati</taxon>
        <taxon>Verrucomicrobiota</taxon>
        <taxon>Verrucomicrobiia</taxon>
        <taxon>Verrucomicrobiales</taxon>
        <taxon>Verrucomicrobiaceae</taxon>
        <taxon>Luteolibacter</taxon>
    </lineage>
</organism>
<gene>
    <name evidence="1" type="ORF">ACFSSA_12320</name>
</gene>
<feature type="non-terminal residue" evidence="1">
    <location>
        <position position="1"/>
    </location>
</feature>